<evidence type="ECO:0000256" key="6">
    <source>
        <dbReference type="SAM" id="MobiDB-lite"/>
    </source>
</evidence>
<evidence type="ECO:0000256" key="2">
    <source>
        <dbReference type="ARBA" id="ARBA00022741"/>
    </source>
</evidence>
<dbReference type="EMBL" id="PXXK01000506">
    <property type="protein sequence ID" value="RFN43786.1"/>
    <property type="molecule type" value="Genomic_DNA"/>
</dbReference>
<dbReference type="Pfam" id="PF02190">
    <property type="entry name" value="LON_substr_bdg"/>
    <property type="match status" value="1"/>
</dbReference>
<dbReference type="PROSITE" id="PS51787">
    <property type="entry name" value="LON_N"/>
    <property type="match status" value="1"/>
</dbReference>
<keyword evidence="2" id="KW-0547">Nucleotide-binding</keyword>
<evidence type="ECO:0000256" key="1">
    <source>
        <dbReference type="ARBA" id="ARBA00022670"/>
    </source>
</evidence>
<dbReference type="STRING" id="2594813.A0A395M7G0"/>
<evidence type="ECO:0000256" key="5">
    <source>
        <dbReference type="ARBA" id="ARBA00022840"/>
    </source>
</evidence>
<gene>
    <name evidence="8" type="ORF">FIE12Z_11952</name>
</gene>
<dbReference type="Gene3D" id="3.40.50.300">
    <property type="entry name" value="P-loop containing nucleotide triphosphate hydrolases"/>
    <property type="match status" value="1"/>
</dbReference>
<keyword evidence="1 8" id="KW-0645">Protease</keyword>
<evidence type="ECO:0000259" key="7">
    <source>
        <dbReference type="PROSITE" id="PS51787"/>
    </source>
</evidence>
<dbReference type="GO" id="GO:0006508">
    <property type="term" value="P:proteolysis"/>
    <property type="evidence" value="ECO:0007669"/>
    <property type="project" value="UniProtKB-KW"/>
</dbReference>
<evidence type="ECO:0000256" key="3">
    <source>
        <dbReference type="ARBA" id="ARBA00022801"/>
    </source>
</evidence>
<dbReference type="InterPro" id="IPR027065">
    <property type="entry name" value="Lon_Prtase"/>
</dbReference>
<dbReference type="InterPro" id="IPR046336">
    <property type="entry name" value="Lon_prtase_N_sf"/>
</dbReference>
<dbReference type="Proteomes" id="UP000265631">
    <property type="component" value="Unassembled WGS sequence"/>
</dbReference>
<evidence type="ECO:0000256" key="4">
    <source>
        <dbReference type="ARBA" id="ARBA00022825"/>
    </source>
</evidence>
<name>A0A395M7G0_9HYPO</name>
<dbReference type="Gene3D" id="1.20.5.5270">
    <property type="match status" value="1"/>
</dbReference>
<dbReference type="InterPro" id="IPR027417">
    <property type="entry name" value="P-loop_NTPase"/>
</dbReference>
<dbReference type="SUPFAM" id="SSF52540">
    <property type="entry name" value="P-loop containing nucleoside triphosphate hydrolases"/>
    <property type="match status" value="1"/>
</dbReference>
<feature type="domain" description="Lon N-terminal" evidence="7">
    <location>
        <begin position="9"/>
        <end position="259"/>
    </location>
</feature>
<reference evidence="8 9" key="1">
    <citation type="journal article" date="2018" name="PLoS Pathog.">
        <title>Evolution of structural diversity of trichothecenes, a family of toxins produced by plant pathogenic and entomopathogenic fungi.</title>
        <authorList>
            <person name="Proctor R.H."/>
            <person name="McCormick S.P."/>
            <person name="Kim H.S."/>
            <person name="Cardoza R.E."/>
            <person name="Stanley A.M."/>
            <person name="Lindo L."/>
            <person name="Kelly A."/>
            <person name="Brown D.W."/>
            <person name="Lee T."/>
            <person name="Vaughan M.M."/>
            <person name="Alexander N.J."/>
            <person name="Busman M."/>
            <person name="Gutierrez S."/>
        </authorList>
    </citation>
    <scope>NUCLEOTIDE SEQUENCE [LARGE SCALE GENOMIC DNA]</scope>
    <source>
        <strain evidence="8 9">NRRL 13405</strain>
    </source>
</reference>
<dbReference type="FunFam" id="1.20.5.5270:FF:000002">
    <property type="entry name" value="Lon protease homolog"/>
    <property type="match status" value="1"/>
</dbReference>
<evidence type="ECO:0000313" key="9">
    <source>
        <dbReference type="Proteomes" id="UP000265631"/>
    </source>
</evidence>
<evidence type="ECO:0000313" key="8">
    <source>
        <dbReference type="EMBL" id="RFN43786.1"/>
    </source>
</evidence>
<dbReference type="Gene3D" id="1.20.58.1480">
    <property type="match status" value="1"/>
</dbReference>
<dbReference type="SMART" id="SM00464">
    <property type="entry name" value="LON"/>
    <property type="match status" value="1"/>
</dbReference>
<protein>
    <submittedName>
        <fullName evidence="8">Lon protease like 2, peroxisomal</fullName>
    </submittedName>
</protein>
<sequence length="558" mass="61878">MAKPQIANLPLIPLARGTILLPGLVQRIPVSSNRPDIPALLAHVYEQAASKGPDTRIDSIPIACVPISSPLISGNGQRLIGDAEEIDPATIENVLPGSAKKDDLFTFGTAAKIIGIDGRGTGEFALRVEGTTRVRIENFTRERPYFEAKVTYFHEDNSATDKQTQDLFALLKTRSRELVTILRISSLLPRTRDGPILSPVLTRRLEMLIMRKELKEAGLLADFMANLVESTHEEKLEVLAALDVKVRLTKVIELLERQVGGIKNNFKITTFTTMPIQILDRLNENQKKPGSLPPGPGMAFVPPNGQMPGGHDQNDDQEANELDELKRKLSNAKLPAEAAKAVDRELRRLQKMQPMNQEYQVTRNWLETLAEIPWTVTTDDRLGPETLHRARRQLDDDHYGLDNVKKRLIEYLAVLRLKQSINDDVEEKIKKAEQEMVQPASANEQGNQEKQENENAEGGPRVEDAAKPETAKLEILKSQRQVDKSPIMLLAGPPGVGKTSLARSVATALGRKFHRISLGGVRDEAEIRGHRRTYVAAMPGLIVQGLRKVGVANPVILL</sequence>
<dbReference type="InterPro" id="IPR003111">
    <property type="entry name" value="Lon_prtase_N"/>
</dbReference>
<dbReference type="GO" id="GO:0016887">
    <property type="term" value="F:ATP hydrolysis activity"/>
    <property type="evidence" value="ECO:0007669"/>
    <property type="project" value="InterPro"/>
</dbReference>
<proteinExistence type="predicted"/>
<dbReference type="GO" id="GO:0004252">
    <property type="term" value="F:serine-type endopeptidase activity"/>
    <property type="evidence" value="ECO:0007669"/>
    <property type="project" value="InterPro"/>
</dbReference>
<dbReference type="InterPro" id="IPR015947">
    <property type="entry name" value="PUA-like_sf"/>
</dbReference>
<dbReference type="Pfam" id="PF00004">
    <property type="entry name" value="AAA"/>
    <property type="match status" value="1"/>
</dbReference>
<dbReference type="PANTHER" id="PTHR10046">
    <property type="entry name" value="ATP DEPENDENT LON PROTEASE FAMILY MEMBER"/>
    <property type="match status" value="1"/>
</dbReference>
<dbReference type="SUPFAM" id="SSF88697">
    <property type="entry name" value="PUA domain-like"/>
    <property type="match status" value="1"/>
</dbReference>
<dbReference type="Gene3D" id="2.30.130.40">
    <property type="entry name" value="LON domain-like"/>
    <property type="match status" value="1"/>
</dbReference>
<accession>A0A395M7G0</accession>
<dbReference type="AlphaFoldDB" id="A0A395M7G0"/>
<dbReference type="GO" id="GO:0004176">
    <property type="term" value="F:ATP-dependent peptidase activity"/>
    <property type="evidence" value="ECO:0007669"/>
    <property type="project" value="InterPro"/>
</dbReference>
<dbReference type="GO" id="GO:0030163">
    <property type="term" value="P:protein catabolic process"/>
    <property type="evidence" value="ECO:0007669"/>
    <property type="project" value="InterPro"/>
</dbReference>
<keyword evidence="4" id="KW-0720">Serine protease</keyword>
<dbReference type="GO" id="GO:0005524">
    <property type="term" value="F:ATP binding"/>
    <property type="evidence" value="ECO:0007669"/>
    <property type="project" value="UniProtKB-KW"/>
</dbReference>
<organism evidence="8 9">
    <name type="scientific">Fusarium flagelliforme</name>
    <dbReference type="NCBI Taxonomy" id="2675880"/>
    <lineage>
        <taxon>Eukaryota</taxon>
        <taxon>Fungi</taxon>
        <taxon>Dikarya</taxon>
        <taxon>Ascomycota</taxon>
        <taxon>Pezizomycotina</taxon>
        <taxon>Sordariomycetes</taxon>
        <taxon>Hypocreomycetidae</taxon>
        <taxon>Hypocreales</taxon>
        <taxon>Nectriaceae</taxon>
        <taxon>Fusarium</taxon>
        <taxon>Fusarium incarnatum-equiseti species complex</taxon>
    </lineage>
</organism>
<comment type="caution">
    <text evidence="8">The sequence shown here is derived from an EMBL/GenBank/DDBJ whole genome shotgun (WGS) entry which is preliminary data.</text>
</comment>
<dbReference type="InterPro" id="IPR003959">
    <property type="entry name" value="ATPase_AAA_core"/>
</dbReference>
<feature type="non-terminal residue" evidence="8">
    <location>
        <position position="558"/>
    </location>
</feature>
<keyword evidence="3" id="KW-0378">Hydrolase</keyword>
<keyword evidence="5" id="KW-0067">ATP-binding</keyword>
<feature type="region of interest" description="Disordered" evidence="6">
    <location>
        <begin position="435"/>
        <end position="468"/>
    </location>
</feature>
<keyword evidence="9" id="KW-1185">Reference proteome</keyword>